<dbReference type="PANTHER" id="PTHR14791">
    <property type="entry name" value="BOMB/KIRA PROTEINS"/>
    <property type="match status" value="1"/>
</dbReference>
<proteinExistence type="predicted"/>
<dbReference type="EMBL" id="JANJYJ010000001">
    <property type="protein sequence ID" value="KAK3230872.1"/>
    <property type="molecule type" value="Genomic_DNA"/>
</dbReference>
<evidence type="ECO:0008006" key="4">
    <source>
        <dbReference type="Google" id="ProtNLM"/>
    </source>
</evidence>
<sequence>MFASPSPHITQTHPYITTPNHLHNPITTLHIHTYPHILKEAMVSFQAHPLSLNNTRKTATPDEFDISSKKRKWDDKALPADHDHQTLDRKTKSIFDIELHLETPLPLEWERCLDIQSGQIHFYNTRTNKRTSGDPRTSPDPSPIEGPGHMSLDLELNLPCDSQRKNNHNLTTPYHLTDLSIDINHQPKKIKSGNIARIPSWLAFEGGDDDQQQQQQEMVATACMKCHMLVMLCKSSPTCPNCKFTHPPDQTPPKLFKQRLSLLC</sequence>
<keyword evidence="3" id="KW-1185">Reference proteome</keyword>
<dbReference type="Gene3D" id="2.20.70.10">
    <property type="match status" value="1"/>
</dbReference>
<organism evidence="2 3">
    <name type="scientific">Dipteronia sinensis</name>
    <dbReference type="NCBI Taxonomy" id="43782"/>
    <lineage>
        <taxon>Eukaryota</taxon>
        <taxon>Viridiplantae</taxon>
        <taxon>Streptophyta</taxon>
        <taxon>Embryophyta</taxon>
        <taxon>Tracheophyta</taxon>
        <taxon>Spermatophyta</taxon>
        <taxon>Magnoliopsida</taxon>
        <taxon>eudicotyledons</taxon>
        <taxon>Gunneridae</taxon>
        <taxon>Pentapetalae</taxon>
        <taxon>rosids</taxon>
        <taxon>malvids</taxon>
        <taxon>Sapindales</taxon>
        <taxon>Sapindaceae</taxon>
        <taxon>Hippocastanoideae</taxon>
        <taxon>Acereae</taxon>
        <taxon>Dipteronia</taxon>
    </lineage>
</organism>
<reference evidence="2" key="1">
    <citation type="journal article" date="2023" name="Plant J.">
        <title>Genome sequences and population genomics provide insights into the demographic history, inbreeding, and mutation load of two 'living fossil' tree species of Dipteronia.</title>
        <authorList>
            <person name="Feng Y."/>
            <person name="Comes H.P."/>
            <person name="Chen J."/>
            <person name="Zhu S."/>
            <person name="Lu R."/>
            <person name="Zhang X."/>
            <person name="Li P."/>
            <person name="Qiu J."/>
            <person name="Olsen K.M."/>
            <person name="Qiu Y."/>
        </authorList>
    </citation>
    <scope>NUCLEOTIDE SEQUENCE</scope>
    <source>
        <strain evidence="2">NBL</strain>
    </source>
</reference>
<accession>A0AAE0EKA1</accession>
<evidence type="ECO:0000256" key="1">
    <source>
        <dbReference type="SAM" id="MobiDB-lite"/>
    </source>
</evidence>
<gene>
    <name evidence="2" type="ORF">Dsin_002753</name>
</gene>
<evidence type="ECO:0000313" key="3">
    <source>
        <dbReference type="Proteomes" id="UP001281410"/>
    </source>
</evidence>
<dbReference type="PANTHER" id="PTHR14791:SF42">
    <property type="entry name" value="F16L1.2 PROTEIN"/>
    <property type="match status" value="1"/>
</dbReference>
<dbReference type="AlphaFoldDB" id="A0AAE0EKA1"/>
<dbReference type="InterPro" id="IPR051105">
    <property type="entry name" value="WWC/KIBRA_Hippo_Reg"/>
</dbReference>
<dbReference type="InterPro" id="IPR036020">
    <property type="entry name" value="WW_dom_sf"/>
</dbReference>
<comment type="caution">
    <text evidence="2">The sequence shown here is derived from an EMBL/GenBank/DDBJ whole genome shotgun (WGS) entry which is preliminary data.</text>
</comment>
<evidence type="ECO:0000313" key="2">
    <source>
        <dbReference type="EMBL" id="KAK3230872.1"/>
    </source>
</evidence>
<feature type="region of interest" description="Disordered" evidence="1">
    <location>
        <begin position="124"/>
        <end position="152"/>
    </location>
</feature>
<name>A0AAE0EKA1_9ROSI</name>
<dbReference type="SUPFAM" id="SSF51045">
    <property type="entry name" value="WW domain"/>
    <property type="match status" value="1"/>
</dbReference>
<protein>
    <recommendedName>
        <fullName evidence="4">WW domain-containing protein</fullName>
    </recommendedName>
</protein>
<dbReference type="Proteomes" id="UP001281410">
    <property type="component" value="Unassembled WGS sequence"/>
</dbReference>